<evidence type="ECO:0000313" key="3">
    <source>
        <dbReference type="Proteomes" id="UP000191820"/>
    </source>
</evidence>
<dbReference type="RefSeq" id="WP_080916719.1">
    <property type="nucleotide sequence ID" value="NZ_CP020472.1"/>
</dbReference>
<sequence length="151" mass="17191">MSNKLLFILKSTIAFTSMFLCTHNVANEISSKPWHFDSNIYRELLENSDDDMLLNKDIQWDKCSTMALATDRMALGVQDNPDDPDFMRDSIIDFYPVDNDSFSDVINQKIMDLAFEMADVADGDKSSDDSVVTQAAWDWCIAQDSQHFADL</sequence>
<feature type="chain" id="PRO_5045671313" evidence="1">
    <location>
        <begin position="27"/>
        <end position="151"/>
    </location>
</feature>
<protein>
    <submittedName>
        <fullName evidence="2">Uncharacterized protein</fullName>
    </submittedName>
</protein>
<dbReference type="Proteomes" id="UP000191820">
    <property type="component" value="Chromosome"/>
</dbReference>
<evidence type="ECO:0000256" key="1">
    <source>
        <dbReference type="SAM" id="SignalP"/>
    </source>
</evidence>
<evidence type="ECO:0000313" key="2">
    <source>
        <dbReference type="EMBL" id="ARD23741.1"/>
    </source>
</evidence>
<organism evidence="2 3">
    <name type="scientific">Shewanella japonica</name>
    <dbReference type="NCBI Taxonomy" id="93973"/>
    <lineage>
        <taxon>Bacteria</taxon>
        <taxon>Pseudomonadati</taxon>
        <taxon>Pseudomonadota</taxon>
        <taxon>Gammaproteobacteria</taxon>
        <taxon>Alteromonadales</taxon>
        <taxon>Shewanellaceae</taxon>
        <taxon>Shewanella</taxon>
    </lineage>
</organism>
<gene>
    <name evidence="2" type="ORF">SJ2017_3492</name>
</gene>
<proteinExistence type="predicted"/>
<feature type="signal peptide" evidence="1">
    <location>
        <begin position="1"/>
        <end position="26"/>
    </location>
</feature>
<reference evidence="2 3" key="1">
    <citation type="submission" date="2017-03" db="EMBL/GenBank/DDBJ databases">
        <title>Genome sequencing of Shewanella japonica KCTC 22435.</title>
        <authorList>
            <person name="Kim K.M."/>
        </authorList>
    </citation>
    <scope>NUCLEOTIDE SEQUENCE [LARGE SCALE GENOMIC DNA]</scope>
    <source>
        <strain evidence="2 3">KCTC 22435</strain>
    </source>
</reference>
<name>A0ABM6JPJ0_9GAMM</name>
<dbReference type="EMBL" id="CP020472">
    <property type="protein sequence ID" value="ARD23741.1"/>
    <property type="molecule type" value="Genomic_DNA"/>
</dbReference>
<keyword evidence="3" id="KW-1185">Reference proteome</keyword>
<keyword evidence="1" id="KW-0732">Signal</keyword>
<accession>A0ABM6JPJ0</accession>